<dbReference type="Pfam" id="PF02518">
    <property type="entry name" value="HATPase_c"/>
    <property type="match status" value="1"/>
</dbReference>
<evidence type="ECO:0000313" key="12">
    <source>
        <dbReference type="Proteomes" id="UP000309673"/>
    </source>
</evidence>
<evidence type="ECO:0000256" key="5">
    <source>
        <dbReference type="ARBA" id="ARBA00022741"/>
    </source>
</evidence>
<evidence type="ECO:0000256" key="4">
    <source>
        <dbReference type="ARBA" id="ARBA00022679"/>
    </source>
</evidence>
<evidence type="ECO:0000256" key="7">
    <source>
        <dbReference type="ARBA" id="ARBA00022840"/>
    </source>
</evidence>
<dbReference type="Proteomes" id="UP000309673">
    <property type="component" value="Unassembled WGS sequence"/>
</dbReference>
<keyword evidence="5" id="KW-0547">Nucleotide-binding</keyword>
<proteinExistence type="predicted"/>
<feature type="transmembrane region" description="Helical" evidence="9">
    <location>
        <begin position="119"/>
        <end position="138"/>
    </location>
</feature>
<keyword evidence="3" id="KW-0597">Phosphoprotein</keyword>
<keyword evidence="4" id="KW-0808">Transferase</keyword>
<dbReference type="SUPFAM" id="SSF55874">
    <property type="entry name" value="ATPase domain of HSP90 chaperone/DNA topoisomerase II/histidine kinase"/>
    <property type="match status" value="1"/>
</dbReference>
<dbReference type="PANTHER" id="PTHR43711">
    <property type="entry name" value="TWO-COMPONENT HISTIDINE KINASE"/>
    <property type="match status" value="1"/>
</dbReference>
<evidence type="ECO:0000256" key="2">
    <source>
        <dbReference type="ARBA" id="ARBA00012438"/>
    </source>
</evidence>
<evidence type="ECO:0000256" key="8">
    <source>
        <dbReference type="ARBA" id="ARBA00023012"/>
    </source>
</evidence>
<keyword evidence="7" id="KW-0067">ATP-binding</keyword>
<keyword evidence="9" id="KW-0472">Membrane</keyword>
<dbReference type="InterPro" id="IPR003661">
    <property type="entry name" value="HisK_dim/P_dom"/>
</dbReference>
<protein>
    <recommendedName>
        <fullName evidence="2">histidine kinase</fullName>
        <ecNumber evidence="2">2.7.13.3</ecNumber>
    </recommendedName>
</protein>
<dbReference type="InterPro" id="IPR036890">
    <property type="entry name" value="HATPase_C_sf"/>
</dbReference>
<evidence type="ECO:0000256" key="9">
    <source>
        <dbReference type="SAM" id="Phobius"/>
    </source>
</evidence>
<dbReference type="GO" id="GO:0000155">
    <property type="term" value="F:phosphorelay sensor kinase activity"/>
    <property type="evidence" value="ECO:0007669"/>
    <property type="project" value="InterPro"/>
</dbReference>
<sequence length="431" mass="47729">MERIEQHAGRLWRNPAVRRLALLLTAAFAAAALFIWLFSLDSSERLKRQWLEQQAAMIGKMSAADPGLTAQWASLLAHPESLSPEDKENGKRLAEQYGLTPNLEAQFIPVLSAYSERTVIALAAGFFLLIGLLGAAILREYHRQSADIRKLAVSLEDTVKHNRPMAFRLYEEGELGLLANAVQELAIRLQETIGQLHQEKDFLKDTVADISHQLKTPLASLTIYLDLLREGNVDQASASEFLDTCRRELDRMEWLIQTLLKIARLEADALQLILNPVPVQDTVDRSVMAVKRLADNRGVHVAVIPPALSADGPVPHDPRWLAEALANLIKNAVEHTPSGGEVTIGWETTTVFLRLYVQDQGPGIDEKHLPHIFKKFYRTSRAGSGVGLGLPLAKTIVERHGGMLTASSRKEGGSRFVLTLPLHSLPDTDTI</sequence>
<dbReference type="GO" id="GO:0005524">
    <property type="term" value="F:ATP binding"/>
    <property type="evidence" value="ECO:0007669"/>
    <property type="project" value="UniProtKB-KW"/>
</dbReference>
<dbReference type="InterPro" id="IPR005467">
    <property type="entry name" value="His_kinase_dom"/>
</dbReference>
<evidence type="ECO:0000256" key="6">
    <source>
        <dbReference type="ARBA" id="ARBA00022777"/>
    </source>
</evidence>
<evidence type="ECO:0000313" key="11">
    <source>
        <dbReference type="EMBL" id="TJY38931.1"/>
    </source>
</evidence>
<dbReference type="CDD" id="cd00075">
    <property type="entry name" value="HATPase"/>
    <property type="match status" value="1"/>
</dbReference>
<feature type="domain" description="Histidine kinase" evidence="10">
    <location>
        <begin position="209"/>
        <end position="424"/>
    </location>
</feature>
<keyword evidence="12" id="KW-1185">Reference proteome</keyword>
<dbReference type="Gene3D" id="3.30.565.10">
    <property type="entry name" value="Histidine kinase-like ATPase, C-terminal domain"/>
    <property type="match status" value="1"/>
</dbReference>
<keyword evidence="8" id="KW-0902">Two-component regulatory system</keyword>
<gene>
    <name evidence="11" type="ORF">E5161_19055</name>
</gene>
<comment type="catalytic activity">
    <reaction evidence="1">
        <text>ATP + protein L-histidine = ADP + protein N-phospho-L-histidine.</text>
        <dbReference type="EC" id="2.7.13.3"/>
    </reaction>
</comment>
<dbReference type="InterPro" id="IPR050736">
    <property type="entry name" value="Sensor_HK_Regulatory"/>
</dbReference>
<evidence type="ECO:0000256" key="1">
    <source>
        <dbReference type="ARBA" id="ARBA00000085"/>
    </source>
</evidence>
<evidence type="ECO:0000256" key="3">
    <source>
        <dbReference type="ARBA" id="ARBA00022553"/>
    </source>
</evidence>
<dbReference type="InterPro" id="IPR036097">
    <property type="entry name" value="HisK_dim/P_sf"/>
</dbReference>
<keyword evidence="6 11" id="KW-0418">Kinase</keyword>
<dbReference type="AlphaFoldDB" id="A0A4U0F312"/>
<dbReference type="CDD" id="cd00082">
    <property type="entry name" value="HisKA"/>
    <property type="match status" value="1"/>
</dbReference>
<dbReference type="SMART" id="SM00388">
    <property type="entry name" value="HisKA"/>
    <property type="match status" value="1"/>
</dbReference>
<dbReference type="PROSITE" id="PS50109">
    <property type="entry name" value="HIS_KIN"/>
    <property type="match status" value="1"/>
</dbReference>
<reference evidence="11 12" key="1">
    <citation type="submission" date="2019-04" db="EMBL/GenBank/DDBJ databases">
        <title>Cohnella sp. nov., isolated from soil.</title>
        <authorList>
            <person name="Kim W."/>
        </authorList>
    </citation>
    <scope>NUCLEOTIDE SEQUENCE [LARGE SCALE GENOMIC DNA]</scope>
    <source>
        <strain evidence="11 12">CAU 1483</strain>
    </source>
</reference>
<dbReference type="PANTHER" id="PTHR43711:SF26">
    <property type="entry name" value="SENSOR HISTIDINE KINASE RCSC"/>
    <property type="match status" value="1"/>
</dbReference>
<dbReference type="RefSeq" id="WP_136779474.1">
    <property type="nucleotide sequence ID" value="NZ_SUPK01000011.1"/>
</dbReference>
<keyword evidence="9" id="KW-1133">Transmembrane helix</keyword>
<name>A0A4U0F312_9BACL</name>
<dbReference type="PRINTS" id="PR00344">
    <property type="entry name" value="BCTRLSENSOR"/>
</dbReference>
<comment type="caution">
    <text evidence="11">The sequence shown here is derived from an EMBL/GenBank/DDBJ whole genome shotgun (WGS) entry which is preliminary data.</text>
</comment>
<keyword evidence="9" id="KW-0812">Transmembrane</keyword>
<dbReference type="Pfam" id="PF00512">
    <property type="entry name" value="HisKA"/>
    <property type="match status" value="1"/>
</dbReference>
<dbReference type="EC" id="2.7.13.3" evidence="2"/>
<dbReference type="OrthoDB" id="9773956at2"/>
<feature type="transmembrane region" description="Helical" evidence="9">
    <location>
        <begin position="20"/>
        <end position="38"/>
    </location>
</feature>
<dbReference type="SMART" id="SM00387">
    <property type="entry name" value="HATPase_c"/>
    <property type="match status" value="1"/>
</dbReference>
<dbReference type="SUPFAM" id="SSF47384">
    <property type="entry name" value="Homodimeric domain of signal transducing histidine kinase"/>
    <property type="match status" value="1"/>
</dbReference>
<dbReference type="EMBL" id="SUPK01000011">
    <property type="protein sequence ID" value="TJY38931.1"/>
    <property type="molecule type" value="Genomic_DNA"/>
</dbReference>
<dbReference type="InterPro" id="IPR004358">
    <property type="entry name" value="Sig_transdc_His_kin-like_C"/>
</dbReference>
<accession>A0A4U0F312</accession>
<dbReference type="Gene3D" id="1.10.287.130">
    <property type="match status" value="1"/>
</dbReference>
<evidence type="ECO:0000259" key="10">
    <source>
        <dbReference type="PROSITE" id="PS50109"/>
    </source>
</evidence>
<dbReference type="InterPro" id="IPR003594">
    <property type="entry name" value="HATPase_dom"/>
</dbReference>
<organism evidence="11 12">
    <name type="scientific">Cohnella pontilimi</name>
    <dbReference type="NCBI Taxonomy" id="2564100"/>
    <lineage>
        <taxon>Bacteria</taxon>
        <taxon>Bacillati</taxon>
        <taxon>Bacillota</taxon>
        <taxon>Bacilli</taxon>
        <taxon>Bacillales</taxon>
        <taxon>Paenibacillaceae</taxon>
        <taxon>Cohnella</taxon>
    </lineage>
</organism>